<evidence type="ECO:0000313" key="3">
    <source>
        <dbReference type="Proteomes" id="UP000014074"/>
    </source>
</evidence>
<proteinExistence type="predicted"/>
<dbReference type="RefSeq" id="XP_007913280.1">
    <property type="nucleotide sequence ID" value="XM_007915089.1"/>
</dbReference>
<keyword evidence="1" id="KW-0812">Transmembrane</keyword>
<protein>
    <submittedName>
        <fullName evidence="2">Uncharacterized protein</fullName>
    </submittedName>
</protein>
<gene>
    <name evidence="2" type="ORF">UCRPA7_2512</name>
</gene>
<name>R8BRV1_PHAM7</name>
<keyword evidence="3" id="KW-1185">Reference proteome</keyword>
<keyword evidence="1" id="KW-1133">Transmembrane helix</keyword>
<dbReference type="AlphaFoldDB" id="R8BRV1"/>
<dbReference type="GeneID" id="19322769"/>
<reference evidence="3" key="1">
    <citation type="journal article" date="2013" name="Genome Announc.">
        <title>Draft genome sequence of the ascomycete Phaeoacremonium aleophilum strain UCR-PA7, a causal agent of the esca disease complex in grapevines.</title>
        <authorList>
            <person name="Blanco-Ulate B."/>
            <person name="Rolshausen P."/>
            <person name="Cantu D."/>
        </authorList>
    </citation>
    <scope>NUCLEOTIDE SEQUENCE [LARGE SCALE GENOMIC DNA]</scope>
    <source>
        <strain evidence="3">UCR-PA7</strain>
    </source>
</reference>
<evidence type="ECO:0000256" key="1">
    <source>
        <dbReference type="SAM" id="Phobius"/>
    </source>
</evidence>
<keyword evidence="1" id="KW-0472">Membrane</keyword>
<feature type="transmembrane region" description="Helical" evidence="1">
    <location>
        <begin position="114"/>
        <end position="134"/>
    </location>
</feature>
<dbReference type="Proteomes" id="UP000014074">
    <property type="component" value="Unassembled WGS sequence"/>
</dbReference>
<dbReference type="eggNOG" id="ENOG502SK1Y">
    <property type="taxonomic scope" value="Eukaryota"/>
</dbReference>
<feature type="transmembrane region" description="Helical" evidence="1">
    <location>
        <begin position="58"/>
        <end position="77"/>
    </location>
</feature>
<accession>R8BRV1</accession>
<sequence length="341" mass="39277">MAPKKRTAVKPKSAVSGTLPMPFKKAPEVLQPFLDSLSEKHVYIAHVDFKPWEFKRKIFAVPVALNLSIALLFAWRVWYIGPYYLDLLLSFLGYANETTVIAAETPWKELTFTVLRRAFSFMLDFVLAIFVWPWPLEFVFSQTHGSPVRWRWNVGFRDREIYVRRSRSWDRNIGDVLENSDGRSVLLSYVGVATSPMLLNEKTGYLTINGEWDLDWAAMVHATTLVDKNVIALDAFKTLVLIHNKESGWLCIDLKMSENAQDDERRRHVFAFRDALAAVGKEDLFFRWIEIVQFESSQPGGFGAEKQIEVAQKIRDLFQSNGIDFDEFWKESVGTDGIYGM</sequence>
<dbReference type="KEGG" id="tmn:UCRPA7_2512"/>
<dbReference type="EMBL" id="KB932935">
    <property type="protein sequence ID" value="EOO02010.1"/>
    <property type="molecule type" value="Genomic_DNA"/>
</dbReference>
<evidence type="ECO:0000313" key="2">
    <source>
        <dbReference type="EMBL" id="EOO02010.1"/>
    </source>
</evidence>
<dbReference type="HOGENOM" id="CLU_064110_0_0_1"/>
<organism evidence="2 3">
    <name type="scientific">Phaeoacremonium minimum (strain UCR-PA7)</name>
    <name type="common">Esca disease fungus</name>
    <name type="synonym">Togninia minima</name>
    <dbReference type="NCBI Taxonomy" id="1286976"/>
    <lineage>
        <taxon>Eukaryota</taxon>
        <taxon>Fungi</taxon>
        <taxon>Dikarya</taxon>
        <taxon>Ascomycota</taxon>
        <taxon>Pezizomycotina</taxon>
        <taxon>Sordariomycetes</taxon>
        <taxon>Sordariomycetidae</taxon>
        <taxon>Togniniales</taxon>
        <taxon>Togniniaceae</taxon>
        <taxon>Phaeoacremonium</taxon>
    </lineage>
</organism>
<dbReference type="OrthoDB" id="5421757at2759"/>